<evidence type="ECO:0000256" key="1">
    <source>
        <dbReference type="ARBA" id="ARBA00022692"/>
    </source>
</evidence>
<feature type="domain" description="Major facilitator superfamily (MFS) profile" evidence="5">
    <location>
        <begin position="213"/>
        <end position="405"/>
    </location>
</feature>
<protein>
    <submittedName>
        <fullName evidence="6">MFS transporter</fullName>
    </submittedName>
</protein>
<dbReference type="EMBL" id="JBHSNB010000001">
    <property type="protein sequence ID" value="MFC5584083.1"/>
    <property type="molecule type" value="Genomic_DNA"/>
</dbReference>
<dbReference type="SUPFAM" id="SSF103473">
    <property type="entry name" value="MFS general substrate transporter"/>
    <property type="match status" value="1"/>
</dbReference>
<sequence>MPNPYRQIFKAPGSKGFAAAGFFARLPIAMAPIGIVAMLSQTHGEYWLAGAVAATLALTNAFVAPQISRLVDRRGQSAILTPFTTVSVIAFLLLITAANRDWPLWTLFAAALAAATMPSIPAMVRSRWTEIFHGRPELNTAFAFESVADELVYIAGASLSVGLSVSLFPEAGMLASTLFLAFGTAAFVLQRSTEPGIRPAEEGPAHSAIRLRSVQIVTLALIFVGAIFATAEVSSVAITKMLGQPGAASLVIGVYAVGSFLIGIVIGALNLTMPLQRQLAIAVTVIAVTTVPLLFADTVPLLAVAVFVSGLAVSPTFITAFGVIERRVSPAMLTEGITWVMTGIGIGMALGSFVAGWVIDLYGPQNGFWVSAVAGFSALLTVLLGQKSLAGERRTAAGATFQPAE</sequence>
<feature type="transmembrane region" description="Helical" evidence="4">
    <location>
        <begin position="302"/>
        <end position="324"/>
    </location>
</feature>
<feature type="transmembrane region" description="Helical" evidence="4">
    <location>
        <begin position="336"/>
        <end position="359"/>
    </location>
</feature>
<evidence type="ECO:0000256" key="2">
    <source>
        <dbReference type="ARBA" id="ARBA00022989"/>
    </source>
</evidence>
<dbReference type="RefSeq" id="WP_223020091.1">
    <property type="nucleotide sequence ID" value="NZ_CP078143.1"/>
</dbReference>
<dbReference type="PANTHER" id="PTHR23542:SF1">
    <property type="entry name" value="MAJOR FACILITATOR SUPERFAMILY (MFS) PROFILE DOMAIN-CONTAINING PROTEIN"/>
    <property type="match status" value="1"/>
</dbReference>
<comment type="caution">
    <text evidence="6">The sequence shown here is derived from an EMBL/GenBank/DDBJ whole genome shotgun (WGS) entry which is preliminary data.</text>
</comment>
<evidence type="ECO:0000313" key="6">
    <source>
        <dbReference type="EMBL" id="MFC5584083.1"/>
    </source>
</evidence>
<evidence type="ECO:0000313" key="7">
    <source>
        <dbReference type="Proteomes" id="UP001596107"/>
    </source>
</evidence>
<keyword evidence="3 4" id="KW-0472">Membrane</keyword>
<feature type="transmembrane region" description="Helical" evidence="4">
    <location>
        <begin position="46"/>
        <end position="65"/>
    </location>
</feature>
<feature type="transmembrane region" description="Helical" evidence="4">
    <location>
        <begin position="216"/>
        <end position="238"/>
    </location>
</feature>
<feature type="transmembrane region" description="Helical" evidence="4">
    <location>
        <begin position="77"/>
        <end position="96"/>
    </location>
</feature>
<keyword evidence="1 4" id="KW-0812">Transmembrane</keyword>
<dbReference type="Pfam" id="PF07690">
    <property type="entry name" value="MFS_1"/>
    <property type="match status" value="1"/>
</dbReference>
<keyword evidence="7" id="KW-1185">Reference proteome</keyword>
<dbReference type="Proteomes" id="UP001596107">
    <property type="component" value="Unassembled WGS sequence"/>
</dbReference>
<dbReference type="Gene3D" id="1.20.1250.20">
    <property type="entry name" value="MFS general substrate transporter like domains"/>
    <property type="match status" value="1"/>
</dbReference>
<name>A0ABW0T5K4_9HYPH</name>
<evidence type="ECO:0000259" key="5">
    <source>
        <dbReference type="PROSITE" id="PS50850"/>
    </source>
</evidence>
<organism evidence="6 7">
    <name type="scientific">Nitratireductor kimnyeongensis</name>
    <dbReference type="NCBI Taxonomy" id="430679"/>
    <lineage>
        <taxon>Bacteria</taxon>
        <taxon>Pseudomonadati</taxon>
        <taxon>Pseudomonadota</taxon>
        <taxon>Alphaproteobacteria</taxon>
        <taxon>Hyphomicrobiales</taxon>
        <taxon>Phyllobacteriaceae</taxon>
        <taxon>Nitratireductor</taxon>
    </lineage>
</organism>
<dbReference type="PANTHER" id="PTHR23542">
    <property type="match status" value="1"/>
</dbReference>
<gene>
    <name evidence="6" type="ORF">ACFPOD_03095</name>
</gene>
<dbReference type="PROSITE" id="PS50850">
    <property type="entry name" value="MFS"/>
    <property type="match status" value="1"/>
</dbReference>
<feature type="transmembrane region" description="Helical" evidence="4">
    <location>
        <begin position="171"/>
        <end position="189"/>
    </location>
</feature>
<feature type="transmembrane region" description="Helical" evidence="4">
    <location>
        <begin position="365"/>
        <end position="384"/>
    </location>
</feature>
<feature type="transmembrane region" description="Helical" evidence="4">
    <location>
        <begin position="279"/>
        <end position="296"/>
    </location>
</feature>
<reference evidence="7" key="1">
    <citation type="journal article" date="2019" name="Int. J. Syst. Evol. Microbiol.">
        <title>The Global Catalogue of Microorganisms (GCM) 10K type strain sequencing project: providing services to taxonomists for standard genome sequencing and annotation.</title>
        <authorList>
            <consortium name="The Broad Institute Genomics Platform"/>
            <consortium name="The Broad Institute Genome Sequencing Center for Infectious Disease"/>
            <person name="Wu L."/>
            <person name="Ma J."/>
        </authorList>
    </citation>
    <scope>NUCLEOTIDE SEQUENCE [LARGE SCALE GENOMIC DNA]</scope>
    <source>
        <strain evidence="7">JCM 3366</strain>
    </source>
</reference>
<evidence type="ECO:0000256" key="3">
    <source>
        <dbReference type="ARBA" id="ARBA00023136"/>
    </source>
</evidence>
<proteinExistence type="predicted"/>
<accession>A0ABW0T5K4</accession>
<dbReference type="InterPro" id="IPR020846">
    <property type="entry name" value="MFS_dom"/>
</dbReference>
<feature type="transmembrane region" description="Helical" evidence="4">
    <location>
        <begin position="250"/>
        <end position="272"/>
    </location>
</feature>
<keyword evidence="2 4" id="KW-1133">Transmembrane helix</keyword>
<dbReference type="InterPro" id="IPR036259">
    <property type="entry name" value="MFS_trans_sf"/>
</dbReference>
<feature type="transmembrane region" description="Helical" evidence="4">
    <location>
        <begin position="16"/>
        <end position="40"/>
    </location>
</feature>
<evidence type="ECO:0000256" key="4">
    <source>
        <dbReference type="SAM" id="Phobius"/>
    </source>
</evidence>
<dbReference type="InterPro" id="IPR011701">
    <property type="entry name" value="MFS"/>
</dbReference>
<feature type="transmembrane region" description="Helical" evidence="4">
    <location>
        <begin position="102"/>
        <end position="120"/>
    </location>
</feature>